<evidence type="ECO:0000256" key="2">
    <source>
        <dbReference type="ARBA" id="ARBA00004574"/>
    </source>
</evidence>
<dbReference type="GO" id="GO:0000781">
    <property type="term" value="C:chromosome, telomeric region"/>
    <property type="evidence" value="ECO:0007669"/>
    <property type="project" value="UniProtKB-SubCell"/>
</dbReference>
<accession>A0A4Y9Y3Z1</accession>
<dbReference type="InterPro" id="IPR012340">
    <property type="entry name" value="NA-bd_OB-fold"/>
</dbReference>
<protein>
    <recommendedName>
        <fullName evidence="4">Protection of telomeres protein 1</fullName>
    </recommendedName>
</protein>
<comment type="caution">
    <text evidence="12">The sequence shown here is derived from an EMBL/GenBank/DDBJ whole genome shotgun (WGS) entry which is preliminary data.</text>
</comment>
<keyword evidence="6" id="KW-0779">Telomere</keyword>
<feature type="domain" description="Protection of telomeres protein 1 ssDNA-binding" evidence="11">
    <location>
        <begin position="719"/>
        <end position="816"/>
    </location>
</feature>
<dbReference type="STRING" id="34475.A0A4Y9Y3Z1"/>
<feature type="region of interest" description="Disordered" evidence="9">
    <location>
        <begin position="442"/>
        <end position="480"/>
    </location>
</feature>
<evidence type="ECO:0000256" key="3">
    <source>
        <dbReference type="ARBA" id="ARBA00008442"/>
    </source>
</evidence>
<comment type="subcellular location">
    <subcellularLocation>
        <location evidence="2">Chromosome</location>
        <location evidence="2">Telomere</location>
    </subcellularLocation>
    <subcellularLocation>
        <location evidence="1">Nucleus</location>
    </subcellularLocation>
</comment>
<dbReference type="InterPro" id="IPR011564">
    <property type="entry name" value="Telomer_end-bd_POT1/Cdc13"/>
</dbReference>
<evidence type="ECO:0000313" key="13">
    <source>
        <dbReference type="Proteomes" id="UP000298390"/>
    </source>
</evidence>
<evidence type="ECO:0000259" key="10">
    <source>
        <dbReference type="Pfam" id="PF02765"/>
    </source>
</evidence>
<dbReference type="EMBL" id="SEKV01000454">
    <property type="protein sequence ID" value="TFY57085.1"/>
    <property type="molecule type" value="Genomic_DNA"/>
</dbReference>
<feature type="compositionally biased region" description="Polar residues" evidence="9">
    <location>
        <begin position="350"/>
        <end position="360"/>
    </location>
</feature>
<feature type="compositionally biased region" description="Polar residues" evidence="9">
    <location>
        <begin position="215"/>
        <end position="245"/>
    </location>
</feature>
<feature type="compositionally biased region" description="Polar residues" evidence="9">
    <location>
        <begin position="28"/>
        <end position="39"/>
    </location>
</feature>
<keyword evidence="5" id="KW-0158">Chromosome</keyword>
<feature type="region of interest" description="Disordered" evidence="9">
    <location>
        <begin position="215"/>
        <end position="430"/>
    </location>
</feature>
<dbReference type="GO" id="GO:0043047">
    <property type="term" value="F:single-stranded telomeric DNA binding"/>
    <property type="evidence" value="ECO:0007669"/>
    <property type="project" value="InterPro"/>
</dbReference>
<evidence type="ECO:0000256" key="8">
    <source>
        <dbReference type="ARBA" id="ARBA00023242"/>
    </source>
</evidence>
<dbReference type="AlphaFoldDB" id="A0A4Y9Y3Z1"/>
<dbReference type="InterPro" id="IPR032042">
    <property type="entry name" value="POT1PC"/>
</dbReference>
<keyword evidence="8" id="KW-0539">Nucleus</keyword>
<sequence length="820" mass="89195">MKRAPDADAPAPAKRRRASPKRGDDLSSDATFSDTSYESSGEDILRDGLRPDRYVSGTVHMRWPPVGNRMMLILKTSTGLKVGITFTGKCAPYFASLACDFRDQVKIRSHGAAITQTEQNVSLSLLYERGASLMFVKTRNNARDGQVVDTWSLDKDFVQPSQVNGDDWYSTPRPGLQPTDIVGHNDAMNAEAIIPRKGANDDTVAPSREVVTSRLAASTSGVSPSVQLAATRRSTSTVKPVQPSANAKVEVDARSAADKSSSRSDGATAVTSGALPSKDSPRPEAGTAQPPPTGNVPRPDKLASKVASRDAFNGPSRPAENQSHQKDNATAPFSKKAEKARLRKLKKQSRASGQEQPQAQSERSSPSSTTRPSHGSSESAPPQIDIAQAQPVEPTGERQAIPMKATETKRPVREGKPRSTSTMPEPSVLNRAGTAALQEAAITRGPSEQGPSTPKSKPLELSPRSVPSVASTRVTPKRETADASPLYRVGFRSEYAYYTPLAKVESRGKMYNIAAVVTSAGLISQTYTGESKAALSLTDPSVHEINDFPVNLFAKGADQLPEPARGDILLMRGILVLYGHANNNGIYSLYVTDYTQNPAMVPLERDWCPPMLSDKVLKMELFLEAAIKGPELKAGEYYFLGNCRMKTSTGGQLEATFSQVNKMRKLDDDALEDEPRLAALLQRKAEWQAKVEANGGAHEFPHLLFEETEENKHFRCTAEDTSCYLYVTDYTRREDLAPVAPTVPRALQLKDRIVKIALHDDQAETGKQLEAGDFVAIRNLRLRPTGSEKKLTGRLGGSQRLLSKLQVNSPNDHELKVLVM</sequence>
<dbReference type="GO" id="GO:0000723">
    <property type="term" value="P:telomere maintenance"/>
    <property type="evidence" value="ECO:0007669"/>
    <property type="project" value="InterPro"/>
</dbReference>
<reference evidence="12 13" key="1">
    <citation type="submission" date="2019-01" db="EMBL/GenBank/DDBJ databases">
        <title>Genome sequencing of the rare red list fungi Fomitopsis rosea.</title>
        <authorList>
            <person name="Buettner E."/>
            <person name="Kellner H."/>
        </authorList>
    </citation>
    <scope>NUCLEOTIDE SEQUENCE [LARGE SCALE GENOMIC DNA]</scope>
    <source>
        <strain evidence="12 13">DSM 105464</strain>
    </source>
</reference>
<feature type="domain" description="Telomeric single stranded DNA binding POT1/Cdc13" evidence="10">
    <location>
        <begin position="498"/>
        <end position="585"/>
    </location>
</feature>
<feature type="region of interest" description="Disordered" evidence="9">
    <location>
        <begin position="1"/>
        <end position="44"/>
    </location>
</feature>
<dbReference type="Pfam" id="PF16686">
    <property type="entry name" value="POT1PC"/>
    <property type="match status" value="1"/>
</dbReference>
<feature type="compositionally biased region" description="Low complexity" evidence="9">
    <location>
        <begin position="361"/>
        <end position="379"/>
    </location>
</feature>
<dbReference type="SUPFAM" id="SSF50249">
    <property type="entry name" value="Nucleic acid-binding proteins"/>
    <property type="match status" value="2"/>
</dbReference>
<evidence type="ECO:0000256" key="6">
    <source>
        <dbReference type="ARBA" id="ARBA00022895"/>
    </source>
</evidence>
<comment type="similarity">
    <text evidence="3">Belongs to the telombin family.</text>
</comment>
<dbReference type="Gene3D" id="2.40.50.140">
    <property type="entry name" value="Nucleic acid-binding proteins"/>
    <property type="match status" value="2"/>
</dbReference>
<name>A0A4Y9Y3Z1_9APHY</name>
<gene>
    <name evidence="12" type="ORF">EVJ58_g7241</name>
</gene>
<dbReference type="Pfam" id="PF02765">
    <property type="entry name" value="POT1"/>
    <property type="match status" value="1"/>
</dbReference>
<proteinExistence type="inferred from homology"/>
<evidence type="ECO:0000256" key="1">
    <source>
        <dbReference type="ARBA" id="ARBA00004123"/>
    </source>
</evidence>
<feature type="compositionally biased region" description="Basic and acidic residues" evidence="9">
    <location>
        <begin position="249"/>
        <end position="262"/>
    </location>
</feature>
<dbReference type="GO" id="GO:0005634">
    <property type="term" value="C:nucleus"/>
    <property type="evidence" value="ECO:0007669"/>
    <property type="project" value="UniProtKB-SubCell"/>
</dbReference>
<evidence type="ECO:0000256" key="4">
    <source>
        <dbReference type="ARBA" id="ARBA00015253"/>
    </source>
</evidence>
<evidence type="ECO:0000256" key="7">
    <source>
        <dbReference type="ARBA" id="ARBA00023125"/>
    </source>
</evidence>
<evidence type="ECO:0000313" key="12">
    <source>
        <dbReference type="EMBL" id="TFY57085.1"/>
    </source>
</evidence>
<evidence type="ECO:0000259" key="11">
    <source>
        <dbReference type="Pfam" id="PF16686"/>
    </source>
</evidence>
<evidence type="ECO:0000256" key="5">
    <source>
        <dbReference type="ARBA" id="ARBA00022454"/>
    </source>
</evidence>
<keyword evidence="7" id="KW-0238">DNA-binding</keyword>
<feature type="compositionally biased region" description="Basic and acidic residues" evidence="9">
    <location>
        <begin position="406"/>
        <end position="417"/>
    </location>
</feature>
<dbReference type="Proteomes" id="UP000298390">
    <property type="component" value="Unassembled WGS sequence"/>
</dbReference>
<evidence type="ECO:0000256" key="9">
    <source>
        <dbReference type="SAM" id="MobiDB-lite"/>
    </source>
</evidence>
<organism evidence="12 13">
    <name type="scientific">Rhodofomes roseus</name>
    <dbReference type="NCBI Taxonomy" id="34475"/>
    <lineage>
        <taxon>Eukaryota</taxon>
        <taxon>Fungi</taxon>
        <taxon>Dikarya</taxon>
        <taxon>Basidiomycota</taxon>
        <taxon>Agaricomycotina</taxon>
        <taxon>Agaricomycetes</taxon>
        <taxon>Polyporales</taxon>
        <taxon>Rhodofomes</taxon>
    </lineage>
</organism>